<dbReference type="AlphaFoldDB" id="A0A1V3JLH6"/>
<gene>
    <name evidence="2" type="ORF">BKK55_03895</name>
</gene>
<dbReference type="Pfam" id="PF06048">
    <property type="entry name" value="DUF927"/>
    <property type="match status" value="1"/>
</dbReference>
<evidence type="ECO:0000259" key="1">
    <source>
        <dbReference type="Pfam" id="PF06048"/>
    </source>
</evidence>
<keyword evidence="3" id="KW-1185">Reference proteome</keyword>
<dbReference type="InterPro" id="IPR009270">
    <property type="entry name" value="DUF927"/>
</dbReference>
<evidence type="ECO:0000313" key="3">
    <source>
        <dbReference type="Proteomes" id="UP000188541"/>
    </source>
</evidence>
<dbReference type="EMBL" id="MLHO01000020">
    <property type="protein sequence ID" value="OOF57650.1"/>
    <property type="molecule type" value="Genomic_DNA"/>
</dbReference>
<feature type="domain" description="DUF927" evidence="1">
    <location>
        <begin position="181"/>
        <end position="449"/>
    </location>
</feature>
<dbReference type="RefSeq" id="WP_077550673.1">
    <property type="nucleotide sequence ID" value="NZ_MLHO01000020.1"/>
</dbReference>
<name>A0A1V3JLH6_9PAST</name>
<dbReference type="OrthoDB" id="784829at2"/>
<reference evidence="2 3" key="1">
    <citation type="submission" date="2016-10" db="EMBL/GenBank/DDBJ databases">
        <title>Rodentibacter gen. nov. and new species.</title>
        <authorList>
            <person name="Christensen H."/>
        </authorList>
    </citation>
    <scope>NUCLEOTIDE SEQUENCE [LARGE SCALE GENOMIC DNA]</scope>
    <source>
        <strain evidence="2 3">1996246016</strain>
    </source>
</reference>
<sequence>MAKLKNAPFVKVQDQTGESEITICLGLQAWEIAKHIDESGKSAVEIDLENALGENARKSPCVVVDDKALETIQSLRIAPKNARYVRLIRANSGNALDTEVLEAVYLNLAKHTAAESVMYCDEALQMIEDVSRYIQRIRKGETYHGEIQLICESTRDNHQPYTEKRKENGIAGLFRVVPKLDKDTGEMVDKCEWLADCVDVVGVGISESDYFSMLSFQAQGKTEPTLIALPWAEIGERAGWQLLKQKGVRLTNSQRLKPHLADYLQDTQDKPIYQIVNETGWQADFNAYILPNGEVLGKPNQPVYFNNKSATTAGYQAKGTLSDWQKEIGQYLEGNHSMMLGVACSLAAPLIGLIGAESFGVHLFGKSSAGKTTIANIASSIYGDPDLIRLSWNGTSLGLINEAAARNDGFIPLDEIGQGASKKHVEQTAYALFNGVGKIQGAKEGGNRELNRWRILAFSTGEQDLELYLKQDNIRTNAGQLVRLLNIPIQPASTFYHFGNGKAHADHLNAMTKRYYGAMGKAWIMWLLENKQAVVAEYQRYAEQWQAMLPNDASPQVKRVAGRFAILETALQLASPFTGWKTAENQTALLHSFNEWVNEYGLHSREEKQIIEQVNGWLLRNGARFIEFPFNHNQQEPRDTAGYLQLADSKEPQESDRYWVFPQVYLEDVIKGFNEKQASEILLGAGMLIQGKDKGRKYLNRLPRTMSGGKTIRCYVLEILNEDEASEETECERIGANSNA</sequence>
<organism evidence="2 3">
    <name type="scientific">Rodentibacter genomosp. 2</name>
    <dbReference type="NCBI Taxonomy" id="1908266"/>
    <lineage>
        <taxon>Bacteria</taxon>
        <taxon>Pseudomonadati</taxon>
        <taxon>Pseudomonadota</taxon>
        <taxon>Gammaproteobacteria</taxon>
        <taxon>Pasteurellales</taxon>
        <taxon>Pasteurellaceae</taxon>
        <taxon>Rodentibacter</taxon>
    </lineage>
</organism>
<proteinExistence type="predicted"/>
<accession>A0A1V3JLH6</accession>
<evidence type="ECO:0000313" key="2">
    <source>
        <dbReference type="EMBL" id="OOF57650.1"/>
    </source>
</evidence>
<comment type="caution">
    <text evidence="2">The sequence shown here is derived from an EMBL/GenBank/DDBJ whole genome shotgun (WGS) entry which is preliminary data.</text>
</comment>
<protein>
    <submittedName>
        <fullName evidence="2">DNA primase</fullName>
    </submittedName>
</protein>
<dbReference type="Proteomes" id="UP000188541">
    <property type="component" value="Unassembled WGS sequence"/>
</dbReference>